<dbReference type="InterPro" id="IPR007428">
    <property type="entry name" value="MlaA"/>
</dbReference>
<protein>
    <recommendedName>
        <fullName evidence="4">VacJ family lipoprotein</fullName>
    </recommendedName>
</protein>
<dbReference type="Pfam" id="PF04333">
    <property type="entry name" value="MlaA"/>
    <property type="match status" value="1"/>
</dbReference>
<name>A0A380TK55_9ZZZZ</name>
<dbReference type="PRINTS" id="PR01805">
    <property type="entry name" value="VACJLIPOPROT"/>
</dbReference>
<evidence type="ECO:0000313" key="3">
    <source>
        <dbReference type="EMBL" id="SUS08034.1"/>
    </source>
</evidence>
<evidence type="ECO:0000256" key="2">
    <source>
        <dbReference type="SAM" id="MobiDB-lite"/>
    </source>
</evidence>
<accession>A0A380TK55</accession>
<organism evidence="3">
    <name type="scientific">metagenome</name>
    <dbReference type="NCBI Taxonomy" id="256318"/>
    <lineage>
        <taxon>unclassified sequences</taxon>
        <taxon>metagenomes</taxon>
    </lineage>
</organism>
<dbReference type="PANTHER" id="PTHR30035">
    <property type="entry name" value="LIPOPROTEIN VACJ-RELATED"/>
    <property type="match status" value="1"/>
</dbReference>
<evidence type="ECO:0008006" key="4">
    <source>
        <dbReference type="Google" id="ProtNLM"/>
    </source>
</evidence>
<dbReference type="GO" id="GO:0120010">
    <property type="term" value="P:intermembrane phospholipid transfer"/>
    <property type="evidence" value="ECO:0007669"/>
    <property type="project" value="TreeGrafter"/>
</dbReference>
<reference evidence="3" key="1">
    <citation type="submission" date="2018-07" db="EMBL/GenBank/DDBJ databases">
        <authorList>
            <person name="Quirk P.G."/>
            <person name="Krulwich T.A."/>
        </authorList>
    </citation>
    <scope>NUCLEOTIDE SEQUENCE</scope>
</reference>
<dbReference type="AlphaFoldDB" id="A0A380TK55"/>
<dbReference type="GO" id="GO:0016020">
    <property type="term" value="C:membrane"/>
    <property type="evidence" value="ECO:0007669"/>
    <property type="project" value="InterPro"/>
</dbReference>
<evidence type="ECO:0000256" key="1">
    <source>
        <dbReference type="ARBA" id="ARBA00022729"/>
    </source>
</evidence>
<dbReference type="PANTHER" id="PTHR30035:SF3">
    <property type="entry name" value="INTERMEMBRANE PHOSPHOLIPID TRANSPORT SYSTEM LIPOPROTEIN MLAA"/>
    <property type="match status" value="1"/>
</dbReference>
<dbReference type="EMBL" id="UIDG01000514">
    <property type="protein sequence ID" value="SUS08034.1"/>
    <property type="molecule type" value="Genomic_DNA"/>
</dbReference>
<gene>
    <name evidence="3" type="ORF">DF3PB_5610001</name>
</gene>
<feature type="region of interest" description="Disordered" evidence="2">
    <location>
        <begin position="260"/>
        <end position="280"/>
    </location>
</feature>
<feature type="compositionally biased region" description="Acidic residues" evidence="2">
    <location>
        <begin position="262"/>
        <end position="271"/>
    </location>
</feature>
<proteinExistence type="predicted"/>
<sequence>MPITTTLFSWYRSKAAALITMLVPLAVVFGCAAVPPESDREARAEFEARNDPLEPLNRRVYAFNRAVDALFLKPAAIFYRALTPPPVRTGVSNVLHNMKSPVILANDLMQAEFARAGDTAARFAINSTLGVGGLGDPAADHFGIAKHGEDFGQTLAVWGVGEGPFLMLPLLGPSNPRDAVGFAVDSFVLDPFAWWVRVRNDDRAIYSYIRLGFTALDARSANFEGIEDVERNSLDPYAALRSLYRQFRVKEINQGRVPADFDVPDFDDIPDAAEPGSSPG</sequence>
<keyword evidence="1" id="KW-0732">Signal</keyword>